<dbReference type="InterPro" id="IPR011701">
    <property type="entry name" value="MFS"/>
</dbReference>
<evidence type="ECO:0000256" key="5">
    <source>
        <dbReference type="ARBA" id="ARBA00023136"/>
    </source>
</evidence>
<dbReference type="PROSITE" id="PS50850">
    <property type="entry name" value="MFS"/>
    <property type="match status" value="1"/>
</dbReference>
<feature type="transmembrane region" description="Helical" evidence="6">
    <location>
        <begin position="324"/>
        <end position="343"/>
    </location>
</feature>
<evidence type="ECO:0000259" key="7">
    <source>
        <dbReference type="PROSITE" id="PS50850"/>
    </source>
</evidence>
<dbReference type="EMBL" id="LT629799">
    <property type="protein sequence ID" value="SDU81220.1"/>
    <property type="molecule type" value="Genomic_DNA"/>
</dbReference>
<dbReference type="AlphaFoldDB" id="A0A1H2LJM6"/>
<reference evidence="9" key="1">
    <citation type="submission" date="2016-10" db="EMBL/GenBank/DDBJ databases">
        <authorList>
            <person name="Varghese N."/>
            <person name="Submissions S."/>
        </authorList>
    </citation>
    <scope>NUCLEOTIDE SEQUENCE [LARGE SCALE GENOMIC DNA]</scope>
    <source>
        <strain evidence="9">DSM 21743</strain>
    </source>
</reference>
<feature type="domain" description="Major facilitator superfamily (MFS) profile" evidence="7">
    <location>
        <begin position="31"/>
        <end position="438"/>
    </location>
</feature>
<dbReference type="Gene3D" id="1.20.1250.20">
    <property type="entry name" value="MFS general substrate transporter like domains"/>
    <property type="match status" value="2"/>
</dbReference>
<dbReference type="GO" id="GO:0005886">
    <property type="term" value="C:plasma membrane"/>
    <property type="evidence" value="ECO:0007669"/>
    <property type="project" value="UniProtKB-SubCell"/>
</dbReference>
<keyword evidence="3 6" id="KW-0812">Transmembrane</keyword>
<dbReference type="FunFam" id="1.20.1250.20:FF:000018">
    <property type="entry name" value="MFS transporter permease"/>
    <property type="match status" value="1"/>
</dbReference>
<dbReference type="OrthoDB" id="9773957at2"/>
<feature type="transmembrane region" description="Helical" evidence="6">
    <location>
        <begin position="189"/>
        <end position="208"/>
    </location>
</feature>
<dbReference type="CDD" id="cd17319">
    <property type="entry name" value="MFS_ExuT_GudP_like"/>
    <property type="match status" value="1"/>
</dbReference>
<accession>A0A1H2LJM6</accession>
<dbReference type="GO" id="GO:0022857">
    <property type="term" value="F:transmembrane transporter activity"/>
    <property type="evidence" value="ECO:0007669"/>
    <property type="project" value="InterPro"/>
</dbReference>
<keyword evidence="4 6" id="KW-1133">Transmembrane helix</keyword>
<protein>
    <submittedName>
        <fullName evidence="8">Sugar phosphate permease</fullName>
    </submittedName>
</protein>
<evidence type="ECO:0000256" key="2">
    <source>
        <dbReference type="ARBA" id="ARBA00022448"/>
    </source>
</evidence>
<dbReference type="InterPro" id="IPR020846">
    <property type="entry name" value="MFS_dom"/>
</dbReference>
<feature type="transmembrane region" description="Helical" evidence="6">
    <location>
        <begin position="64"/>
        <end position="85"/>
    </location>
</feature>
<dbReference type="STRING" id="546874.SAMN04488544_0349"/>
<dbReference type="InterPro" id="IPR036259">
    <property type="entry name" value="MFS_trans_sf"/>
</dbReference>
<feature type="transmembrane region" description="Helical" evidence="6">
    <location>
        <begin position="124"/>
        <end position="147"/>
    </location>
</feature>
<feature type="transmembrane region" description="Helical" evidence="6">
    <location>
        <begin position="414"/>
        <end position="432"/>
    </location>
</feature>
<evidence type="ECO:0000256" key="3">
    <source>
        <dbReference type="ARBA" id="ARBA00022692"/>
    </source>
</evidence>
<feature type="transmembrane region" description="Helical" evidence="6">
    <location>
        <begin position="97"/>
        <end position="118"/>
    </location>
</feature>
<dbReference type="Proteomes" id="UP000198825">
    <property type="component" value="Chromosome I"/>
</dbReference>
<organism evidence="8 9">
    <name type="scientific">Microlunatus sagamiharensis</name>
    <dbReference type="NCBI Taxonomy" id="546874"/>
    <lineage>
        <taxon>Bacteria</taxon>
        <taxon>Bacillati</taxon>
        <taxon>Actinomycetota</taxon>
        <taxon>Actinomycetes</taxon>
        <taxon>Propionibacteriales</taxon>
        <taxon>Propionibacteriaceae</taxon>
        <taxon>Microlunatus</taxon>
    </lineage>
</organism>
<feature type="transmembrane region" description="Helical" evidence="6">
    <location>
        <begin position="257"/>
        <end position="278"/>
    </location>
</feature>
<gene>
    <name evidence="8" type="ORF">SAMN04488544_0349</name>
</gene>
<evidence type="ECO:0000256" key="4">
    <source>
        <dbReference type="ARBA" id="ARBA00022989"/>
    </source>
</evidence>
<evidence type="ECO:0000256" key="6">
    <source>
        <dbReference type="SAM" id="Phobius"/>
    </source>
</evidence>
<name>A0A1H2LJM6_9ACTN</name>
<evidence type="ECO:0000313" key="8">
    <source>
        <dbReference type="EMBL" id="SDU81220.1"/>
    </source>
</evidence>
<dbReference type="Pfam" id="PF07690">
    <property type="entry name" value="MFS_1"/>
    <property type="match status" value="1"/>
</dbReference>
<keyword evidence="2" id="KW-0813">Transport</keyword>
<evidence type="ECO:0000313" key="9">
    <source>
        <dbReference type="Proteomes" id="UP000198825"/>
    </source>
</evidence>
<feature type="transmembrane region" description="Helical" evidence="6">
    <location>
        <begin position="380"/>
        <end position="402"/>
    </location>
</feature>
<feature type="transmembrane region" description="Helical" evidence="6">
    <location>
        <begin position="290"/>
        <end position="312"/>
    </location>
</feature>
<keyword evidence="9" id="KW-1185">Reference proteome</keyword>
<proteinExistence type="predicted"/>
<keyword evidence="5 6" id="KW-0472">Membrane</keyword>
<feature type="transmembrane region" description="Helical" evidence="6">
    <location>
        <begin position="159"/>
        <end position="177"/>
    </location>
</feature>
<dbReference type="SUPFAM" id="SSF103473">
    <property type="entry name" value="MFS general substrate transporter"/>
    <property type="match status" value="1"/>
</dbReference>
<dbReference type="PANTHER" id="PTHR43791:SF36">
    <property type="entry name" value="TRANSPORTER, PUTATIVE (AFU_ORTHOLOGUE AFUA_6G08340)-RELATED"/>
    <property type="match status" value="1"/>
</dbReference>
<comment type="subcellular location">
    <subcellularLocation>
        <location evidence="1">Cell membrane</location>
        <topology evidence="1">Multi-pass membrane protein</topology>
    </subcellularLocation>
</comment>
<sequence length="459" mass="48433">MSTTKADRGTTGTVELSAIESDTVSRVSRRLMPLIIVLFLVAYLDRSNISVASLTMNADIGLTATAYGLGAGLFYVTYILVEVPSNVALERFGARVWIARIMITWGIVAGCMALVVGFKSFALVRLLLGAAEAGFTPGIIFYLSLWFPARHRARATAQFYVGSALATTIGAPISGAFLKLDGVGGIAGWKWLFVLEAVPAVVLAFVVLKRFTDSPKDAAWLPEENRTWLVKALATERRALESQRTFTVRQALTNPGILLLALFLFLYSFNSIGLTLWMPQVIKGTFGSPGNFTTALLTAVPYALAVVFMLLVGRSVAKRGRTHLHMAVPMAASGILLALSVAAGPTFAGFALLALSTGVAWSAIPALWQSATSFTTGVAAAAGVALINALANVAGLTVTPLIGRVKDATGGFSASLLIIAAAMLAAAVVALLSRRATSPGSLAEQVQREARTDLPQQSR</sequence>
<evidence type="ECO:0000256" key="1">
    <source>
        <dbReference type="ARBA" id="ARBA00004651"/>
    </source>
</evidence>
<dbReference type="RefSeq" id="WP_091072827.1">
    <property type="nucleotide sequence ID" value="NZ_LT629799.1"/>
</dbReference>
<dbReference type="PANTHER" id="PTHR43791">
    <property type="entry name" value="PERMEASE-RELATED"/>
    <property type="match status" value="1"/>
</dbReference>